<dbReference type="SUPFAM" id="SSF103025">
    <property type="entry name" value="Folate-binding domain"/>
    <property type="match status" value="1"/>
</dbReference>
<dbReference type="Pfam" id="PF17806">
    <property type="entry name" value="SO_alpha_A3"/>
    <property type="match status" value="1"/>
</dbReference>
<dbReference type="Proteomes" id="UP001232755">
    <property type="component" value="Unassembled WGS sequence"/>
</dbReference>
<dbReference type="InterPro" id="IPR013977">
    <property type="entry name" value="GcvT_C"/>
</dbReference>
<sequence>MLLIPCPWCGPRDEAEFHYGGQAHVPYPQDPSSLTDEEWARYLFFRDNPRGPFAERWSHAAGCRRWFNAVRDTSTNEILTVYRAGEERPETVEPRPATFQPSRAQPARPALEDEAVQAEAGSGAAAPMGVQGAQPPRGSGGAAPSGVEGAEPLQDGTGRGGGGEETQPFRHPTHGRIHRDTPITFTFDGTAYQGYKGDTLASALLANGVIQTGTSIKLGRPRGIFSAGAEEPNAVVQIEAPFPEPMLPATTVELYDGLVATGLPGQGRLATAPDPARYDAVHTHCDLLVVGAGPAGLAAAAAAARSGARVILADDQPEPGGSLLGTGEHLDWVTETTARLDAAPDVHVLRRTTVFGYYDDNHLLAVERRTNHLGAEALEHVSRERVWRIRARRVVLATGAHERSLAFADNDRPGVMLAASARAHVNRHGVLPGRHAVVFTTNDSAYAAALDLAAAGVAVEAVVDTRAEPGEWAERARQAGIEVLAGHAVTGTEGAPRLTSVTVAPYGETNGETTGGREFAADLLLVSGGWNPVAHLFSQAGGKLRHDEELGTFVPDTCRQAVEVAGGASGVFDLARVLAQGAAAGARGIEAEGYTPEEVHLPRVATMPQTPPMPVFTVPGREGAPRFVDLQRDVTVDDLARATGAGLRSVEHTKRYTTAGTANDQGKTSGVLAGGVVAELLGVDISALGTTTFRPPYTPVSFAALAGRHRGALHDPIRTTALHAWHVAHGALFENVGQWKRPWYYPQDGEDRETAVLRECAAAREGVAFMDASTLGKIDVQGPDAGVFLDLLYTNMMSTLKVGMIRYGVMCRPDGMVFDDGTVIRLDRDRYLVTTTTGNAAAVLDWMEEWLQTEWPELRVHCTSVTEQWATVALVGPRSREVLGTLAPRLAVAAEDFPFMAWRETAVAGTDARVCRISFSGELAYEINVSPWEALALWEALYEAGAPYGITPYGTETMHVLRAEKGYPIVGQDTDGTVTPQDLGMSWAVSKKKKDFIGKRSFARADTARPDRKHLVGLLPEDPGTFLPEGTHLVAGGVLPAPPVPMLGHVTSSYRSAALGRTFALALVKGGRDRIGERLYAPVGDRLVPVTVASPVLYDPEGARRDG</sequence>
<keyword evidence="9" id="KW-1185">Reference proteome</keyword>
<dbReference type="PANTHER" id="PTHR43757">
    <property type="entry name" value="AMINOMETHYLTRANSFERASE"/>
    <property type="match status" value="1"/>
</dbReference>
<dbReference type="InterPro" id="IPR028896">
    <property type="entry name" value="GcvT/YgfZ/DmdA"/>
</dbReference>
<dbReference type="Pfam" id="PF01571">
    <property type="entry name" value="GCV_T"/>
    <property type="match status" value="1"/>
</dbReference>
<dbReference type="RefSeq" id="WP_307179172.1">
    <property type="nucleotide sequence ID" value="NZ_JAUSYP010000001.1"/>
</dbReference>
<evidence type="ECO:0000259" key="4">
    <source>
        <dbReference type="Pfam" id="PF01571"/>
    </source>
</evidence>
<feature type="domain" description="GCVT N-terminal" evidence="4">
    <location>
        <begin position="722"/>
        <end position="993"/>
    </location>
</feature>
<organism evidence="8 9">
    <name type="scientific">Streptomyces africanus</name>
    <dbReference type="NCBI Taxonomy" id="231024"/>
    <lineage>
        <taxon>Bacteria</taxon>
        <taxon>Bacillati</taxon>
        <taxon>Actinomycetota</taxon>
        <taxon>Actinomycetes</taxon>
        <taxon>Kitasatosporales</taxon>
        <taxon>Streptomycetaceae</taxon>
        <taxon>Streptomyces</taxon>
    </lineage>
</organism>
<feature type="compositionally biased region" description="Low complexity" evidence="3">
    <location>
        <begin position="117"/>
        <end position="137"/>
    </location>
</feature>
<evidence type="ECO:0000256" key="1">
    <source>
        <dbReference type="ARBA" id="ARBA00008609"/>
    </source>
</evidence>
<dbReference type="InterPro" id="IPR041117">
    <property type="entry name" value="SoxA_A3"/>
</dbReference>
<feature type="domain" description="SoxA A3" evidence="7">
    <location>
        <begin position="626"/>
        <end position="708"/>
    </location>
</feature>
<comment type="similarity">
    <text evidence="1">Belongs to the GcvT family.</text>
</comment>
<accession>A0ABU0R3I8</accession>
<dbReference type="PRINTS" id="PR00469">
    <property type="entry name" value="PNDRDTASEII"/>
</dbReference>
<dbReference type="SUPFAM" id="SSF51905">
    <property type="entry name" value="FAD/NAD(P)-binding domain"/>
    <property type="match status" value="1"/>
</dbReference>
<evidence type="ECO:0000259" key="6">
    <source>
        <dbReference type="Pfam" id="PF08669"/>
    </source>
</evidence>
<dbReference type="Gene3D" id="3.50.50.60">
    <property type="entry name" value="FAD/NAD(P)-binding domain"/>
    <property type="match status" value="2"/>
</dbReference>
<dbReference type="Pfam" id="PF04267">
    <property type="entry name" value="SoxD"/>
    <property type="match status" value="1"/>
</dbReference>
<dbReference type="PANTHER" id="PTHR43757:SF2">
    <property type="entry name" value="AMINOMETHYLTRANSFERASE, MITOCHONDRIAL"/>
    <property type="match status" value="1"/>
</dbReference>
<dbReference type="InterPro" id="IPR027266">
    <property type="entry name" value="TrmE/GcvT-like"/>
</dbReference>
<dbReference type="GO" id="GO:0008115">
    <property type="term" value="F:sarcosine oxidase activity"/>
    <property type="evidence" value="ECO:0007669"/>
    <property type="project" value="UniProtKB-EC"/>
</dbReference>
<dbReference type="InterPro" id="IPR042204">
    <property type="entry name" value="2Fe-2S-bd_N"/>
</dbReference>
<dbReference type="Pfam" id="PF08669">
    <property type="entry name" value="GCV_T_C"/>
    <property type="match status" value="1"/>
</dbReference>
<reference evidence="8 9" key="1">
    <citation type="submission" date="2023-07" db="EMBL/GenBank/DDBJ databases">
        <title>Comparative genomics of wheat-associated soil bacteria to identify genetic determinants of phenazine resistance.</title>
        <authorList>
            <person name="Mouncey N."/>
        </authorList>
    </citation>
    <scope>NUCLEOTIDE SEQUENCE [LARGE SCALE GENOMIC DNA]</scope>
    <source>
        <strain evidence="8 9">B3I12</strain>
    </source>
</reference>
<keyword evidence="2 8" id="KW-0560">Oxidoreductase</keyword>
<proteinExistence type="inferred from homology"/>
<evidence type="ECO:0000259" key="5">
    <source>
        <dbReference type="Pfam" id="PF07992"/>
    </source>
</evidence>
<dbReference type="Gene3D" id="3.30.1360.120">
    <property type="entry name" value="Probable tRNA modification gtpase trme, domain 1"/>
    <property type="match status" value="1"/>
</dbReference>
<evidence type="ECO:0000313" key="8">
    <source>
        <dbReference type="EMBL" id="MDQ0753314.1"/>
    </source>
</evidence>
<feature type="domain" description="Aminomethyltransferase C-terminal" evidence="6">
    <location>
        <begin position="1013"/>
        <end position="1099"/>
    </location>
</feature>
<dbReference type="InterPro" id="IPR038561">
    <property type="entry name" value="SoxD_sf"/>
</dbReference>
<evidence type="ECO:0000313" key="9">
    <source>
        <dbReference type="Proteomes" id="UP001232755"/>
    </source>
</evidence>
<gene>
    <name evidence="8" type="ORF">QF034_007545</name>
</gene>
<evidence type="ECO:0000256" key="3">
    <source>
        <dbReference type="SAM" id="MobiDB-lite"/>
    </source>
</evidence>
<dbReference type="Pfam" id="PF13510">
    <property type="entry name" value="Fer2_4"/>
    <property type="match status" value="1"/>
</dbReference>
<dbReference type="Pfam" id="PF07992">
    <property type="entry name" value="Pyr_redox_2"/>
    <property type="match status" value="1"/>
</dbReference>
<dbReference type="InterPro" id="IPR029043">
    <property type="entry name" value="GcvT/YgfZ_C"/>
</dbReference>
<evidence type="ECO:0000259" key="7">
    <source>
        <dbReference type="Pfam" id="PF17806"/>
    </source>
</evidence>
<dbReference type="InterPro" id="IPR036188">
    <property type="entry name" value="FAD/NAD-bd_sf"/>
</dbReference>
<dbReference type="PRINTS" id="PR00368">
    <property type="entry name" value="FADPNR"/>
</dbReference>
<feature type="compositionally biased region" description="Basic and acidic residues" evidence="3">
    <location>
        <begin position="84"/>
        <end position="93"/>
    </location>
</feature>
<protein>
    <submittedName>
        <fullName evidence="8">Sarcosine oxidase subunit alpha</fullName>
        <ecNumber evidence="8">1.5.3.1</ecNumber>
    </submittedName>
</protein>
<dbReference type="Gene3D" id="3.10.20.440">
    <property type="entry name" value="2Fe-2S iron-sulphur cluster binding domain, sarcosine oxidase, alpha subunit, N-terminal domain"/>
    <property type="match status" value="1"/>
</dbReference>
<feature type="domain" description="FAD/NAD(P)-binding" evidence="5">
    <location>
        <begin position="286"/>
        <end position="548"/>
    </location>
</feature>
<dbReference type="NCBIfam" id="TIGR01374">
    <property type="entry name" value="soxD"/>
    <property type="match status" value="1"/>
</dbReference>
<name>A0ABU0R3I8_9ACTN</name>
<evidence type="ECO:0000256" key="2">
    <source>
        <dbReference type="ARBA" id="ARBA00023002"/>
    </source>
</evidence>
<dbReference type="EMBL" id="JAUSYP010000001">
    <property type="protein sequence ID" value="MDQ0753314.1"/>
    <property type="molecule type" value="Genomic_DNA"/>
</dbReference>
<feature type="region of interest" description="Disordered" evidence="3">
    <location>
        <begin position="84"/>
        <end position="181"/>
    </location>
</feature>
<dbReference type="SUPFAM" id="SSF101790">
    <property type="entry name" value="Aminomethyltransferase beta-barrel domain"/>
    <property type="match status" value="1"/>
</dbReference>
<comment type="caution">
    <text evidence="8">The sequence shown here is derived from an EMBL/GenBank/DDBJ whole genome shotgun (WGS) entry which is preliminary data.</text>
</comment>
<dbReference type="InterPro" id="IPR006222">
    <property type="entry name" value="GCVT_N"/>
</dbReference>
<dbReference type="InterPro" id="IPR023753">
    <property type="entry name" value="FAD/NAD-binding_dom"/>
</dbReference>
<dbReference type="Gene3D" id="3.30.2270.10">
    <property type="entry name" value="Folate-binding superfamily"/>
    <property type="match status" value="1"/>
</dbReference>
<dbReference type="EC" id="1.5.3.1" evidence="8"/>
<dbReference type="InterPro" id="IPR006279">
    <property type="entry name" value="SoxD"/>
</dbReference>